<evidence type="ECO:0000256" key="1">
    <source>
        <dbReference type="ARBA" id="ARBA00022603"/>
    </source>
</evidence>
<proteinExistence type="inferred from homology"/>
<dbReference type="GO" id="GO:0018064">
    <property type="term" value="F:protein-L-histidine N-tele-methyltransferase activity"/>
    <property type="evidence" value="ECO:0007669"/>
    <property type="project" value="UniProtKB-EC"/>
</dbReference>
<evidence type="ECO:0000313" key="6">
    <source>
        <dbReference type="Proteomes" id="UP000054495"/>
    </source>
</evidence>
<comment type="similarity">
    <text evidence="4">Belongs to the class V-like SAM-binding methyltransferase superfamily. SETD3 actin-histidine methyltransferase family.</text>
</comment>
<reference evidence="5 6" key="1">
    <citation type="submission" date="2013-05" db="EMBL/GenBank/DDBJ databases">
        <title>Draft genome of the parasitic nematode Anyclostoma ceylanicum.</title>
        <authorList>
            <person name="Mitreva M."/>
        </authorList>
    </citation>
    <scope>NUCLEOTIDE SEQUENCE [LARGE SCALE GENOMIC DNA]</scope>
</reference>
<accession>A0A0D6LX08</accession>
<organism evidence="5 6">
    <name type="scientific">Ancylostoma ceylanicum</name>
    <dbReference type="NCBI Taxonomy" id="53326"/>
    <lineage>
        <taxon>Eukaryota</taxon>
        <taxon>Metazoa</taxon>
        <taxon>Ecdysozoa</taxon>
        <taxon>Nematoda</taxon>
        <taxon>Chromadorea</taxon>
        <taxon>Rhabditida</taxon>
        <taxon>Rhabditina</taxon>
        <taxon>Rhabditomorpha</taxon>
        <taxon>Strongyloidea</taxon>
        <taxon>Ancylostomatidae</taxon>
        <taxon>Ancylostomatinae</taxon>
        <taxon>Ancylostoma</taxon>
    </lineage>
</organism>
<keyword evidence="2 4" id="KW-0808">Transferase</keyword>
<dbReference type="InterPro" id="IPR025785">
    <property type="entry name" value="SETD3"/>
</dbReference>
<evidence type="ECO:0000313" key="5">
    <source>
        <dbReference type="EMBL" id="EPB72167.1"/>
    </source>
</evidence>
<dbReference type="GO" id="GO:0032259">
    <property type="term" value="P:methylation"/>
    <property type="evidence" value="ECO:0007669"/>
    <property type="project" value="UniProtKB-KW"/>
</dbReference>
<dbReference type="InterPro" id="IPR050600">
    <property type="entry name" value="SETD3_SETD6_MTase"/>
</dbReference>
<sequence>MGSSAAETHELRGQFLQAAADLFENVLSKPPTPNVMELWKEHKQIRKVLEEISTKQAQLSDTDARISRARTSSDLTAFLAWADQVGIKRYGVTVAECKEVDGLGLLAEKFISEKERCVTVPRLAMISTDLARKSSVLKKVFERDIIVQNMANVGLALFLCAQRVKKDSRWTAYLNVLPSTYTTPLFYTEEELQYLKPSPVFEEALLFYRTVARQFAYYLLMIGRNDLYDKTSRREKAGTQPPLLYYSPFTVDNFTFNLYRWSVGTVTTRINLIPGEMGKTRDGAMQMVPALIPVLDMANHEFIMGNEDIGEAVSYSTEDDCAEILAAKNVAAGEWVSMYYGRRTGAEHLLHNGFVPVGENPFDSYKLKIIWKLTPGLGHSDKNFKEKQKLFTEMGFSEKSNVYMYDIGCGSHPFHPSMEHFARIYVSDRPEAISEPATLGKAVHFLKNRFAILERSYGVIPEGKTLNEKNIERLKRAEVAILKNARIHCEEWEKELFEVVDEVEN</sequence>
<dbReference type="InterPro" id="IPR046341">
    <property type="entry name" value="SET_dom_sf"/>
</dbReference>
<dbReference type="PROSITE" id="PS51565">
    <property type="entry name" value="SAM_MT85_SETD3"/>
    <property type="match status" value="1"/>
</dbReference>
<comment type="catalytic activity">
    <reaction evidence="4">
        <text>L-histidyl-[protein] + S-adenosyl-L-methionine = N(tele)-methyl-L-histidyl-[protein] + S-adenosyl-L-homocysteine + H(+)</text>
        <dbReference type="Rhea" id="RHEA:19369"/>
        <dbReference type="Rhea" id="RHEA-COMP:9745"/>
        <dbReference type="Rhea" id="RHEA-COMP:11600"/>
        <dbReference type="ChEBI" id="CHEBI:15378"/>
        <dbReference type="ChEBI" id="CHEBI:16367"/>
        <dbReference type="ChEBI" id="CHEBI:29979"/>
        <dbReference type="ChEBI" id="CHEBI:57856"/>
        <dbReference type="ChEBI" id="CHEBI:59789"/>
        <dbReference type="EC" id="2.1.1.85"/>
    </reaction>
</comment>
<dbReference type="CDD" id="cd19176">
    <property type="entry name" value="SET_SETD3"/>
    <property type="match status" value="1"/>
</dbReference>
<dbReference type="InterPro" id="IPR036464">
    <property type="entry name" value="Rubisco_LSMT_subst-bd_sf"/>
</dbReference>
<dbReference type="Gene3D" id="3.90.1410.10">
    <property type="entry name" value="set domain protein methyltransferase, domain 1"/>
    <property type="match status" value="1"/>
</dbReference>
<dbReference type="EMBL" id="KE125063">
    <property type="protein sequence ID" value="EPB72167.1"/>
    <property type="molecule type" value="Genomic_DNA"/>
</dbReference>
<dbReference type="Gene3D" id="3.90.1420.10">
    <property type="entry name" value="Rubisco LSMT, substrate-binding domain"/>
    <property type="match status" value="1"/>
</dbReference>
<dbReference type="Proteomes" id="UP000054495">
    <property type="component" value="Unassembled WGS sequence"/>
</dbReference>
<keyword evidence="1 4" id="KW-0489">Methyltransferase</keyword>
<keyword evidence="6" id="KW-1185">Reference proteome</keyword>
<name>A0A0D6LX08_9BILA</name>
<dbReference type="GO" id="GO:0016279">
    <property type="term" value="F:protein-lysine N-methyltransferase activity"/>
    <property type="evidence" value="ECO:0007669"/>
    <property type="project" value="TreeGrafter"/>
</dbReference>
<dbReference type="PANTHER" id="PTHR13271:SF47">
    <property type="entry name" value="ACTIN-HISTIDINE N-METHYLTRANSFERASE"/>
    <property type="match status" value="1"/>
</dbReference>
<dbReference type="AlphaFoldDB" id="A0A0D6LX08"/>
<keyword evidence="3 4" id="KW-0949">S-adenosyl-L-methionine</keyword>
<evidence type="ECO:0000256" key="2">
    <source>
        <dbReference type="ARBA" id="ARBA00022679"/>
    </source>
</evidence>
<dbReference type="PANTHER" id="PTHR13271">
    <property type="entry name" value="UNCHARACTERIZED PUTATIVE METHYLTRANSFERASE"/>
    <property type="match status" value="1"/>
</dbReference>
<evidence type="ECO:0000256" key="3">
    <source>
        <dbReference type="ARBA" id="ARBA00022691"/>
    </source>
</evidence>
<dbReference type="InterPro" id="IPR044428">
    <property type="entry name" value="SETD3_SET"/>
</dbReference>
<protein>
    <recommendedName>
        <fullName evidence="4">protein-histidine N-methyltransferase</fullName>
        <ecNumber evidence="4">2.1.1.85</ecNumber>
    </recommendedName>
</protein>
<evidence type="ECO:0000256" key="4">
    <source>
        <dbReference type="PROSITE-ProRule" id="PRU00898"/>
    </source>
</evidence>
<dbReference type="SUPFAM" id="SSF82199">
    <property type="entry name" value="SET domain"/>
    <property type="match status" value="1"/>
</dbReference>
<dbReference type="EC" id="2.1.1.85" evidence="4"/>
<gene>
    <name evidence="5" type="ORF">ANCCEY_08730</name>
</gene>